<dbReference type="RefSeq" id="WP_135150480.1">
    <property type="nucleotide sequence ID" value="NZ_SOMN01000002.1"/>
</dbReference>
<reference evidence="11 12" key="1">
    <citation type="submission" date="2019-03" db="EMBL/GenBank/DDBJ databases">
        <title>Cohnella endophytica sp. nov., a novel endophytic bacterium isolated from bark of Sonneratia apetala.</title>
        <authorList>
            <person name="Tuo L."/>
        </authorList>
    </citation>
    <scope>NUCLEOTIDE SEQUENCE [LARGE SCALE GENOMIC DNA]</scope>
    <source>
        <strain evidence="11 12">CCTCC AB 208254</strain>
    </source>
</reference>
<organism evidence="11 12">
    <name type="scientific">Cohnella luojiensis</name>
    <dbReference type="NCBI Taxonomy" id="652876"/>
    <lineage>
        <taxon>Bacteria</taxon>
        <taxon>Bacillati</taxon>
        <taxon>Bacillota</taxon>
        <taxon>Bacilli</taxon>
        <taxon>Bacillales</taxon>
        <taxon>Paenibacillaceae</taxon>
        <taxon>Cohnella</taxon>
    </lineage>
</organism>
<comment type="similarity">
    <text evidence="2">Belongs to the binding-protein-dependent transport system permease family. MalFG subfamily.</text>
</comment>
<keyword evidence="7 9" id="KW-1133">Transmembrane helix</keyword>
<protein>
    <submittedName>
        <fullName evidence="11">Sugar ABC transporter permease</fullName>
    </submittedName>
</protein>
<accession>A0A4Y8M671</accession>
<evidence type="ECO:0000256" key="5">
    <source>
        <dbReference type="ARBA" id="ARBA00022597"/>
    </source>
</evidence>
<keyword evidence="3 9" id="KW-0813">Transport</keyword>
<keyword evidence="12" id="KW-1185">Reference proteome</keyword>
<evidence type="ECO:0000256" key="4">
    <source>
        <dbReference type="ARBA" id="ARBA00022475"/>
    </source>
</evidence>
<dbReference type="PANTHER" id="PTHR32243">
    <property type="entry name" value="MALTOSE TRANSPORT SYSTEM PERMEASE-RELATED"/>
    <property type="match status" value="1"/>
</dbReference>
<dbReference type="Proteomes" id="UP000297900">
    <property type="component" value="Unassembled WGS sequence"/>
</dbReference>
<evidence type="ECO:0000256" key="1">
    <source>
        <dbReference type="ARBA" id="ARBA00004651"/>
    </source>
</evidence>
<dbReference type="InterPro" id="IPR035906">
    <property type="entry name" value="MetI-like_sf"/>
</dbReference>
<dbReference type="GO" id="GO:0005886">
    <property type="term" value="C:plasma membrane"/>
    <property type="evidence" value="ECO:0007669"/>
    <property type="project" value="UniProtKB-SubCell"/>
</dbReference>
<dbReference type="Gene3D" id="1.10.3720.10">
    <property type="entry name" value="MetI-like"/>
    <property type="match status" value="1"/>
</dbReference>
<evidence type="ECO:0000256" key="6">
    <source>
        <dbReference type="ARBA" id="ARBA00022692"/>
    </source>
</evidence>
<dbReference type="InterPro" id="IPR050901">
    <property type="entry name" value="BP-dep_ABC_trans_perm"/>
</dbReference>
<feature type="transmembrane region" description="Helical" evidence="9">
    <location>
        <begin position="239"/>
        <end position="262"/>
    </location>
</feature>
<dbReference type="EMBL" id="SOMN01000002">
    <property type="protein sequence ID" value="TFE30598.1"/>
    <property type="molecule type" value="Genomic_DNA"/>
</dbReference>
<feature type="transmembrane region" description="Helical" evidence="9">
    <location>
        <begin position="78"/>
        <end position="97"/>
    </location>
</feature>
<dbReference type="CDD" id="cd06261">
    <property type="entry name" value="TM_PBP2"/>
    <property type="match status" value="1"/>
</dbReference>
<dbReference type="GO" id="GO:0042956">
    <property type="term" value="P:maltodextrin transmembrane transport"/>
    <property type="evidence" value="ECO:0007669"/>
    <property type="project" value="TreeGrafter"/>
</dbReference>
<feature type="transmembrane region" description="Helical" evidence="9">
    <location>
        <begin position="12"/>
        <end position="33"/>
    </location>
</feature>
<keyword evidence="5" id="KW-0762">Sugar transport</keyword>
<feature type="transmembrane region" description="Helical" evidence="9">
    <location>
        <begin position="196"/>
        <end position="219"/>
    </location>
</feature>
<gene>
    <name evidence="11" type="ORF">E2980_02075</name>
</gene>
<sequence length="279" mass="31581">MKNTSTRIKLFFSYVLLVVISVICLYPAVWIIISSFRPGGAMYSPTFLPDRFTMEHYTSLFNDKSFVFGRWYMNTLKIAVYSTIFGTLGTTIVAYVLSRFRFKARRTTMSTILVLNMFPSFMSLVAVFLLFYQFELLDTHLALIIVYSCGAPVGGAFIVKGFFDTIPRSLEESARIDGASHLKVFSRIMLPLCKPILIYMSVTIFVGAWVDFVLARFLLRSREQWTVAVGLWDLATNFRTANFTMFAAGCVLVAVPITILFMMMQRFIVEGLTSGANKG</sequence>
<evidence type="ECO:0000256" key="3">
    <source>
        <dbReference type="ARBA" id="ARBA00022448"/>
    </source>
</evidence>
<dbReference type="InterPro" id="IPR000515">
    <property type="entry name" value="MetI-like"/>
</dbReference>
<evidence type="ECO:0000256" key="8">
    <source>
        <dbReference type="ARBA" id="ARBA00023136"/>
    </source>
</evidence>
<dbReference type="AlphaFoldDB" id="A0A4Y8M671"/>
<dbReference type="PROSITE" id="PS50928">
    <property type="entry name" value="ABC_TM1"/>
    <property type="match status" value="1"/>
</dbReference>
<feature type="domain" description="ABC transmembrane type-1" evidence="10">
    <location>
        <begin position="72"/>
        <end position="264"/>
    </location>
</feature>
<evidence type="ECO:0000313" key="12">
    <source>
        <dbReference type="Proteomes" id="UP000297900"/>
    </source>
</evidence>
<proteinExistence type="inferred from homology"/>
<comment type="subcellular location">
    <subcellularLocation>
        <location evidence="1 9">Cell membrane</location>
        <topology evidence="1 9">Multi-pass membrane protein</topology>
    </subcellularLocation>
</comment>
<keyword evidence="8 9" id="KW-0472">Membrane</keyword>
<keyword evidence="4" id="KW-1003">Cell membrane</keyword>
<keyword evidence="6 9" id="KW-0812">Transmembrane</keyword>
<evidence type="ECO:0000259" key="10">
    <source>
        <dbReference type="PROSITE" id="PS50928"/>
    </source>
</evidence>
<evidence type="ECO:0000256" key="9">
    <source>
        <dbReference type="RuleBase" id="RU363032"/>
    </source>
</evidence>
<dbReference type="PANTHER" id="PTHR32243:SF50">
    <property type="entry name" value="MALTOSE_MALTODEXTRIN TRANSPORT SYSTEM PERMEASE PROTEIN MALG"/>
    <property type="match status" value="1"/>
</dbReference>
<feature type="transmembrane region" description="Helical" evidence="9">
    <location>
        <begin position="140"/>
        <end position="159"/>
    </location>
</feature>
<evidence type="ECO:0000256" key="2">
    <source>
        <dbReference type="ARBA" id="ARBA00009047"/>
    </source>
</evidence>
<dbReference type="Pfam" id="PF00528">
    <property type="entry name" value="BPD_transp_1"/>
    <property type="match status" value="1"/>
</dbReference>
<name>A0A4Y8M671_9BACL</name>
<evidence type="ECO:0000256" key="7">
    <source>
        <dbReference type="ARBA" id="ARBA00022989"/>
    </source>
</evidence>
<dbReference type="SUPFAM" id="SSF161098">
    <property type="entry name" value="MetI-like"/>
    <property type="match status" value="1"/>
</dbReference>
<feature type="transmembrane region" description="Helical" evidence="9">
    <location>
        <begin position="109"/>
        <end position="134"/>
    </location>
</feature>
<evidence type="ECO:0000313" key="11">
    <source>
        <dbReference type="EMBL" id="TFE30598.1"/>
    </source>
</evidence>
<dbReference type="OrthoDB" id="9794684at2"/>
<dbReference type="GO" id="GO:0015423">
    <property type="term" value="F:ABC-type maltose transporter activity"/>
    <property type="evidence" value="ECO:0007669"/>
    <property type="project" value="TreeGrafter"/>
</dbReference>
<comment type="caution">
    <text evidence="11">The sequence shown here is derived from an EMBL/GenBank/DDBJ whole genome shotgun (WGS) entry which is preliminary data.</text>
</comment>